<feature type="signal peptide" evidence="1">
    <location>
        <begin position="1"/>
        <end position="20"/>
    </location>
</feature>
<accession>A0A1S9PE72</accession>
<dbReference type="PROSITE" id="PS51257">
    <property type="entry name" value="PROKAR_LIPOPROTEIN"/>
    <property type="match status" value="1"/>
</dbReference>
<evidence type="ECO:0000313" key="2">
    <source>
        <dbReference type="EMBL" id="OOQ59253.1"/>
    </source>
</evidence>
<name>A0A1S9PE72_9SPHI</name>
<organism evidence="2 3">
    <name type="scientific">Mucilaginibacter pedocola</name>
    <dbReference type="NCBI Taxonomy" id="1792845"/>
    <lineage>
        <taxon>Bacteria</taxon>
        <taxon>Pseudomonadati</taxon>
        <taxon>Bacteroidota</taxon>
        <taxon>Sphingobacteriia</taxon>
        <taxon>Sphingobacteriales</taxon>
        <taxon>Sphingobacteriaceae</taxon>
        <taxon>Mucilaginibacter</taxon>
    </lineage>
</organism>
<keyword evidence="3" id="KW-1185">Reference proteome</keyword>
<feature type="chain" id="PRO_5012661928" description="YD repeat-containing protein" evidence="1">
    <location>
        <begin position="21"/>
        <end position="69"/>
    </location>
</feature>
<reference evidence="2 3" key="1">
    <citation type="submission" date="2016-07" db="EMBL/GenBank/DDBJ databases">
        <title>Genomic analysis of zinc-resistant bacterium Mucilaginibacter pedocola TBZ30.</title>
        <authorList>
            <person name="Huang J."/>
            <person name="Tang J."/>
        </authorList>
    </citation>
    <scope>NUCLEOTIDE SEQUENCE [LARGE SCALE GENOMIC DNA]</scope>
    <source>
        <strain evidence="2 3">TBZ30</strain>
    </source>
</reference>
<evidence type="ECO:0000313" key="3">
    <source>
        <dbReference type="Proteomes" id="UP000189739"/>
    </source>
</evidence>
<keyword evidence="1" id="KW-0732">Signal</keyword>
<dbReference type="EMBL" id="MBTF01000014">
    <property type="protein sequence ID" value="OOQ59253.1"/>
    <property type="molecule type" value="Genomic_DNA"/>
</dbReference>
<dbReference type="AlphaFoldDB" id="A0A1S9PE72"/>
<dbReference type="Proteomes" id="UP000189739">
    <property type="component" value="Unassembled WGS sequence"/>
</dbReference>
<protein>
    <recommendedName>
        <fullName evidence="4">YD repeat-containing protein</fullName>
    </recommendedName>
</protein>
<sequence length="69" mass="7961">MKRYLILTFLIFVMIIQSCKKDGSTNNDTKPVYLVSTITTHYEGYPDDVKTFTYDNNNRVKGLTVANSY</sequence>
<evidence type="ECO:0000256" key="1">
    <source>
        <dbReference type="SAM" id="SignalP"/>
    </source>
</evidence>
<comment type="caution">
    <text evidence="2">The sequence shown here is derived from an EMBL/GenBank/DDBJ whole genome shotgun (WGS) entry which is preliminary data.</text>
</comment>
<gene>
    <name evidence="2" type="ORF">BC343_28440</name>
</gene>
<proteinExistence type="predicted"/>
<dbReference type="STRING" id="1792845.BC343_28440"/>
<evidence type="ECO:0008006" key="4">
    <source>
        <dbReference type="Google" id="ProtNLM"/>
    </source>
</evidence>